<reference evidence="1" key="1">
    <citation type="submission" date="2023-10" db="EMBL/GenBank/DDBJ databases">
        <authorList>
            <person name="Rodriguez Cubillos JULIANA M."/>
            <person name="De Vega J."/>
        </authorList>
    </citation>
    <scope>NUCLEOTIDE SEQUENCE</scope>
</reference>
<dbReference type="EMBL" id="CASHSV030000311">
    <property type="protein sequence ID" value="CAJ2659932.1"/>
    <property type="molecule type" value="Genomic_DNA"/>
</dbReference>
<sequence>MESAKMNKGKYHKRSLLTCFKAVAVDDDDDRNFKPQRRKKGGTADPVLAYLAAADEDGVVLSSMAKEECGSRRRKKGRDAWHALRKAFYDTSLMKKILRIKKTKKDSTSRSNSNTESETINKLKSTRRTISNSNTSSNIANSPSLFSTTSSLNSTTSSYHDHMSNSSSHEVNNIPKPPPLKGTNCSLSKKSSFLEDKTKRYIALCMLWIISLLVLILWGKFFAILCTSIWFYFVPFRQRRKFKGVGSYRESEFDSVRYKKKIIMEGILERSHSRASLLTSASSTPITKS</sequence>
<organism evidence="1 2">
    <name type="scientific">Trifolium pratense</name>
    <name type="common">Red clover</name>
    <dbReference type="NCBI Taxonomy" id="57577"/>
    <lineage>
        <taxon>Eukaryota</taxon>
        <taxon>Viridiplantae</taxon>
        <taxon>Streptophyta</taxon>
        <taxon>Embryophyta</taxon>
        <taxon>Tracheophyta</taxon>
        <taxon>Spermatophyta</taxon>
        <taxon>Magnoliopsida</taxon>
        <taxon>eudicotyledons</taxon>
        <taxon>Gunneridae</taxon>
        <taxon>Pentapetalae</taxon>
        <taxon>rosids</taxon>
        <taxon>fabids</taxon>
        <taxon>Fabales</taxon>
        <taxon>Fabaceae</taxon>
        <taxon>Papilionoideae</taxon>
        <taxon>50 kb inversion clade</taxon>
        <taxon>NPAAA clade</taxon>
        <taxon>Hologalegina</taxon>
        <taxon>IRL clade</taxon>
        <taxon>Trifolieae</taxon>
        <taxon>Trifolium</taxon>
    </lineage>
</organism>
<proteinExistence type="predicted"/>
<evidence type="ECO:0000313" key="1">
    <source>
        <dbReference type="EMBL" id="CAJ2659932.1"/>
    </source>
</evidence>
<name>A0ACB0KRW7_TRIPR</name>
<dbReference type="Proteomes" id="UP001177021">
    <property type="component" value="Unassembled WGS sequence"/>
</dbReference>
<gene>
    <name evidence="1" type="ORF">MILVUS5_LOCUS25993</name>
</gene>
<keyword evidence="2" id="KW-1185">Reference proteome</keyword>
<comment type="caution">
    <text evidence="1">The sequence shown here is derived from an EMBL/GenBank/DDBJ whole genome shotgun (WGS) entry which is preliminary data.</text>
</comment>
<accession>A0ACB0KRW7</accession>
<evidence type="ECO:0000313" key="2">
    <source>
        <dbReference type="Proteomes" id="UP001177021"/>
    </source>
</evidence>
<protein>
    <submittedName>
        <fullName evidence="1">Uncharacterized protein</fullName>
    </submittedName>
</protein>